<gene>
    <name evidence="2" type="ORF">FOZ63_030052</name>
</gene>
<evidence type="ECO:0000313" key="3">
    <source>
        <dbReference type="Proteomes" id="UP000553632"/>
    </source>
</evidence>
<accession>A0A7J6TMF4</accession>
<organism evidence="2 3">
    <name type="scientific">Perkinsus olseni</name>
    <name type="common">Perkinsus atlanticus</name>
    <dbReference type="NCBI Taxonomy" id="32597"/>
    <lineage>
        <taxon>Eukaryota</taxon>
        <taxon>Sar</taxon>
        <taxon>Alveolata</taxon>
        <taxon>Perkinsozoa</taxon>
        <taxon>Perkinsea</taxon>
        <taxon>Perkinsida</taxon>
        <taxon>Perkinsidae</taxon>
        <taxon>Perkinsus</taxon>
    </lineage>
</organism>
<sequence>LTQNEVVYRRDRFEALQKTDPASCGTYRLALKALNQKYLDLTRSATEGLKVQYHFVRSGSNAADVGTRHDVLQRVLDLRESLRLEKIEKAKMEKKGAAPDSALSTQAVDYHENALWGEVGSSWPLFVTWNIHRRLLLEAIGVDPKAIVGGALKEKDVTLDSAGDFIWRCGEYYLETTLSSKPSEVLLTNFFDYVWPHFIDDLGLSDSIEASRERDIRARKITALKFLNFDKASIFEPSFPDRFPFYYRQSSPTPQNPSSSGSQPAVQPVKVESSS</sequence>
<proteinExistence type="predicted"/>
<feature type="non-terminal residue" evidence="2">
    <location>
        <position position="1"/>
    </location>
</feature>
<dbReference type="EMBL" id="JABANO010009756">
    <property type="protein sequence ID" value="KAF4746295.1"/>
    <property type="molecule type" value="Genomic_DNA"/>
</dbReference>
<feature type="compositionally biased region" description="Low complexity" evidence="1">
    <location>
        <begin position="249"/>
        <end position="264"/>
    </location>
</feature>
<comment type="caution">
    <text evidence="2">The sequence shown here is derived from an EMBL/GenBank/DDBJ whole genome shotgun (WGS) entry which is preliminary data.</text>
</comment>
<evidence type="ECO:0000256" key="1">
    <source>
        <dbReference type="SAM" id="MobiDB-lite"/>
    </source>
</evidence>
<keyword evidence="3" id="KW-1185">Reference proteome</keyword>
<protein>
    <submittedName>
        <fullName evidence="2">Uncharacterized protein</fullName>
    </submittedName>
</protein>
<reference evidence="2 3" key="1">
    <citation type="submission" date="2020-04" db="EMBL/GenBank/DDBJ databases">
        <title>Perkinsus olseni comparative genomics.</title>
        <authorList>
            <person name="Bogema D.R."/>
        </authorList>
    </citation>
    <scope>NUCLEOTIDE SEQUENCE [LARGE SCALE GENOMIC DNA]</scope>
    <source>
        <strain evidence="2 3">ATCC PRA-207</strain>
    </source>
</reference>
<evidence type="ECO:0000313" key="2">
    <source>
        <dbReference type="EMBL" id="KAF4746295.1"/>
    </source>
</evidence>
<dbReference type="Proteomes" id="UP000553632">
    <property type="component" value="Unassembled WGS sequence"/>
</dbReference>
<dbReference type="AlphaFoldDB" id="A0A7J6TMF4"/>
<name>A0A7J6TMF4_PEROL</name>
<feature type="non-terminal residue" evidence="2">
    <location>
        <position position="275"/>
    </location>
</feature>
<feature type="region of interest" description="Disordered" evidence="1">
    <location>
        <begin position="246"/>
        <end position="275"/>
    </location>
</feature>